<organism evidence="1">
    <name type="scientific">bioreactor metagenome</name>
    <dbReference type="NCBI Taxonomy" id="1076179"/>
    <lineage>
        <taxon>unclassified sequences</taxon>
        <taxon>metagenomes</taxon>
        <taxon>ecological metagenomes</taxon>
    </lineage>
</organism>
<reference evidence="1" key="1">
    <citation type="submission" date="2019-08" db="EMBL/GenBank/DDBJ databases">
        <authorList>
            <person name="Kucharzyk K."/>
            <person name="Murdoch R.W."/>
            <person name="Higgins S."/>
            <person name="Loffler F."/>
        </authorList>
    </citation>
    <scope>NUCLEOTIDE SEQUENCE</scope>
</reference>
<dbReference type="EMBL" id="VSSQ01132978">
    <property type="protein sequence ID" value="MPN59219.1"/>
    <property type="molecule type" value="Genomic_DNA"/>
</dbReference>
<evidence type="ECO:0000313" key="1">
    <source>
        <dbReference type="EMBL" id="MPN59219.1"/>
    </source>
</evidence>
<dbReference type="AlphaFoldDB" id="A0A645J933"/>
<sequence length="129" mass="14833">MIGLGNHEFLIENFQFFVFDVFSQNLEAFAASGFNHRGEEHAVDNPFVSGTALSDEFHEFAYIIVFSFSAEFVTPFFNDLVNHLKMFQLFLRNRQKFAHDFRIFGKHRDQCDGVGGSFLFAPCVVGEDF</sequence>
<gene>
    <name evidence="1" type="ORF">SDC9_206940</name>
</gene>
<protein>
    <submittedName>
        <fullName evidence="1">Uncharacterized protein</fullName>
    </submittedName>
</protein>
<name>A0A645J933_9ZZZZ</name>
<proteinExistence type="predicted"/>
<accession>A0A645J933</accession>
<comment type="caution">
    <text evidence="1">The sequence shown here is derived from an EMBL/GenBank/DDBJ whole genome shotgun (WGS) entry which is preliminary data.</text>
</comment>